<dbReference type="InterPro" id="IPR047718">
    <property type="entry name" value="RsbA-like_anti_sig"/>
</dbReference>
<evidence type="ECO:0000313" key="4">
    <source>
        <dbReference type="EMBL" id="EHY90918.1"/>
    </source>
</evidence>
<dbReference type="OrthoDB" id="4088450at2"/>
<dbReference type="InterPro" id="IPR025847">
    <property type="entry name" value="MEDS_domain"/>
</dbReference>
<dbReference type="PANTHER" id="PTHR35526:SF3">
    <property type="entry name" value="ANTI-SIGMA-F FACTOR RSBW"/>
    <property type="match status" value="1"/>
</dbReference>
<dbReference type="Proteomes" id="UP000004705">
    <property type="component" value="Chromosome"/>
</dbReference>
<evidence type="ECO:0000259" key="2">
    <source>
        <dbReference type="Pfam" id="PF13581"/>
    </source>
</evidence>
<dbReference type="Gene3D" id="3.30.565.10">
    <property type="entry name" value="Histidine kinase-like ATPase, C-terminal domain"/>
    <property type="match status" value="1"/>
</dbReference>
<evidence type="ECO:0000256" key="1">
    <source>
        <dbReference type="ARBA" id="ARBA00022527"/>
    </source>
</evidence>
<accession>H8GDI8</accession>
<evidence type="ECO:0000259" key="3">
    <source>
        <dbReference type="Pfam" id="PF14417"/>
    </source>
</evidence>
<dbReference type="AlphaFoldDB" id="H8GDI8"/>
<dbReference type="SUPFAM" id="SSF55874">
    <property type="entry name" value="ATPase domain of HSP90 chaperone/DNA topoisomerase II/histidine kinase"/>
    <property type="match status" value="1"/>
</dbReference>
<dbReference type="GO" id="GO:0004674">
    <property type="term" value="F:protein serine/threonine kinase activity"/>
    <property type="evidence" value="ECO:0007669"/>
    <property type="project" value="UniProtKB-KW"/>
</dbReference>
<feature type="domain" description="Histidine kinase/HSP90-like ATPase" evidence="2">
    <location>
        <begin position="188"/>
        <end position="299"/>
    </location>
</feature>
<protein>
    <submittedName>
        <fullName evidence="4">Anti-sigma regulatory factor (Ser/Thr protein kinase)</fullName>
    </submittedName>
</protein>
<proteinExistence type="predicted"/>
<dbReference type="RefSeq" id="WP_005444548.1">
    <property type="nucleotide sequence ID" value="NZ_CM001466.1"/>
</dbReference>
<keyword evidence="1" id="KW-0723">Serine/threonine-protein kinase</keyword>
<dbReference type="Pfam" id="PF13581">
    <property type="entry name" value="HATPase_c_2"/>
    <property type="match status" value="1"/>
</dbReference>
<evidence type="ECO:0000313" key="5">
    <source>
        <dbReference type="Proteomes" id="UP000004705"/>
    </source>
</evidence>
<dbReference type="CDD" id="cd16936">
    <property type="entry name" value="HATPase_RsbW-like"/>
    <property type="match status" value="1"/>
</dbReference>
<dbReference type="HOGENOM" id="CLU_072253_0_0_11"/>
<dbReference type="Pfam" id="PF14417">
    <property type="entry name" value="MEDS"/>
    <property type="match status" value="1"/>
</dbReference>
<reference evidence="4 5" key="1">
    <citation type="journal article" date="2012" name="Stand. Genomic Sci.">
        <title>Genome sequence of the soil bacterium Saccharomonospora azurea type strain (NA-128(T)).</title>
        <authorList>
            <person name="Klenk H.P."/>
            <person name="Held B."/>
            <person name="Lucas S."/>
            <person name="Lapidus A."/>
            <person name="Copeland A."/>
            <person name="Hammon N."/>
            <person name="Pitluck S."/>
            <person name="Goodwin L.A."/>
            <person name="Han C."/>
            <person name="Tapia R."/>
            <person name="Brambilla E.M."/>
            <person name="Potter G."/>
            <person name="Land M."/>
            <person name="Ivanova N."/>
            <person name="Rohde M."/>
            <person name="Goker M."/>
            <person name="Detter J.C."/>
            <person name="Kyrpides N.C."/>
            <person name="Woyke T."/>
        </authorList>
    </citation>
    <scope>NUCLEOTIDE SEQUENCE [LARGE SCALE GENOMIC DNA]</scope>
    <source>
        <strain evidence="4 5">NA-128</strain>
    </source>
</reference>
<name>H8GDI8_9PSEU</name>
<keyword evidence="5" id="KW-1185">Reference proteome</keyword>
<dbReference type="NCBIfam" id="NF041045">
    <property type="entry name" value="RsbA_anti_sig"/>
    <property type="match status" value="1"/>
</dbReference>
<dbReference type="PANTHER" id="PTHR35526">
    <property type="entry name" value="ANTI-SIGMA-F FACTOR RSBW-RELATED"/>
    <property type="match status" value="1"/>
</dbReference>
<dbReference type="InterPro" id="IPR050267">
    <property type="entry name" value="Anti-sigma-factor_SerPK"/>
</dbReference>
<dbReference type="EMBL" id="CM001466">
    <property type="protein sequence ID" value="EHY90918.1"/>
    <property type="molecule type" value="Genomic_DNA"/>
</dbReference>
<keyword evidence="1" id="KW-0808">Transferase</keyword>
<gene>
    <name evidence="4" type="ORF">SacazDRAFT_04068</name>
</gene>
<organism evidence="4 5">
    <name type="scientific">Saccharomonospora azurea NA-128</name>
    <dbReference type="NCBI Taxonomy" id="882081"/>
    <lineage>
        <taxon>Bacteria</taxon>
        <taxon>Bacillati</taxon>
        <taxon>Actinomycetota</taxon>
        <taxon>Actinomycetes</taxon>
        <taxon>Pseudonocardiales</taxon>
        <taxon>Pseudonocardiaceae</taxon>
        <taxon>Saccharomonospora</taxon>
    </lineage>
</organism>
<dbReference type="InterPro" id="IPR003594">
    <property type="entry name" value="HATPase_dom"/>
</dbReference>
<feature type="domain" description="MEDS" evidence="3">
    <location>
        <begin position="7"/>
        <end position="150"/>
    </location>
</feature>
<keyword evidence="1" id="KW-0418">Kinase</keyword>
<sequence>MERAFSHQALLYRDEHDYQAGTVPFVLDGLAREEPVAVAVPERQRRILLSALGPLAQHVRFVEMEAAGRNPGRLLPTVLQAFVDEHAGQPCRILGEPVWRGRSEAEYPACVQHEALVNLAFEGSSANILCPYDVATLGSGVVEDIEATHPTILDTEGSAVRRSPRFAPVEAYQRYNEPLFAPPEAFVIPFDLDTLSKARRAATEFAARSGVARERLDDLALAVGEVCANSVQHGGGRGELAVWSKDDGVVCQVSDGGKLADLLAGRRRASIHQDGGRGLFLVHQVADLIRTHVSDDGLTTHIHLDRS</sequence>
<dbReference type="InterPro" id="IPR036890">
    <property type="entry name" value="HATPase_C_sf"/>
</dbReference>